<gene>
    <name evidence="18 21" type="primary">dsbD</name>
    <name evidence="21" type="ORF">H0A68_10195</name>
</gene>
<dbReference type="PROSITE" id="PS51352">
    <property type="entry name" value="THIOREDOXIN_2"/>
    <property type="match status" value="1"/>
</dbReference>
<feature type="transmembrane region" description="Helical" evidence="18">
    <location>
        <begin position="38"/>
        <end position="57"/>
    </location>
</feature>
<dbReference type="EMBL" id="JACCEW010000003">
    <property type="protein sequence ID" value="NYT37241.1"/>
    <property type="molecule type" value="Genomic_DNA"/>
</dbReference>
<evidence type="ECO:0000256" key="19">
    <source>
        <dbReference type="SAM" id="MobiDB-lite"/>
    </source>
</evidence>
<evidence type="ECO:0000256" key="9">
    <source>
        <dbReference type="ARBA" id="ARBA00022982"/>
    </source>
</evidence>
<feature type="transmembrane region" description="Helical" evidence="18">
    <location>
        <begin position="349"/>
        <end position="375"/>
    </location>
</feature>
<comment type="similarity">
    <text evidence="2 18">Belongs to the thioredoxin family. DsbD subfamily.</text>
</comment>
<keyword evidence="10 18" id="KW-1133">Transmembrane helix</keyword>
<keyword evidence="9 18" id="KW-0249">Electron transport</keyword>
<evidence type="ECO:0000256" key="18">
    <source>
        <dbReference type="HAMAP-Rule" id="MF_00399"/>
    </source>
</evidence>
<keyword evidence="4 18" id="KW-1003">Cell membrane</keyword>
<dbReference type="GO" id="GO:0005886">
    <property type="term" value="C:plasma membrane"/>
    <property type="evidence" value="ECO:0007669"/>
    <property type="project" value="UniProtKB-SubCell"/>
</dbReference>
<keyword evidence="6 18" id="KW-0812">Transmembrane</keyword>
<reference evidence="21 22" key="1">
    <citation type="submission" date="2020-07" db="EMBL/GenBank/DDBJ databases">
        <title>Taxonomic revisions and descriptions of new bacterial species based on genomic comparisons in the high-G+C-content subgroup of the family Alcaligenaceae.</title>
        <authorList>
            <person name="Szabo A."/>
            <person name="Felfoldi T."/>
        </authorList>
    </citation>
    <scope>NUCLEOTIDE SEQUENCE [LARGE SCALE GENOMIC DNA]</scope>
    <source>
        <strain evidence="21 22">DSM 25264</strain>
    </source>
</reference>
<evidence type="ECO:0000256" key="15">
    <source>
        <dbReference type="ARBA" id="ARBA00023284"/>
    </source>
</evidence>
<evidence type="ECO:0000313" key="21">
    <source>
        <dbReference type="EMBL" id="NYT37241.1"/>
    </source>
</evidence>
<keyword evidence="3 18" id="KW-0813">Transport</keyword>
<dbReference type="HAMAP" id="MF_00399">
    <property type="entry name" value="DbsD"/>
    <property type="match status" value="1"/>
</dbReference>
<evidence type="ECO:0000256" key="14">
    <source>
        <dbReference type="ARBA" id="ARBA00023157"/>
    </source>
</evidence>
<dbReference type="Pfam" id="PF02683">
    <property type="entry name" value="DsbD_TM"/>
    <property type="match status" value="1"/>
</dbReference>
<comment type="caution">
    <text evidence="21">The sequence shown here is derived from an EMBL/GenBank/DDBJ whole genome shotgun (WGS) entry which is preliminary data.</text>
</comment>
<feature type="signal peptide" evidence="18">
    <location>
        <begin position="1"/>
        <end position="28"/>
    </location>
</feature>
<evidence type="ECO:0000259" key="20">
    <source>
        <dbReference type="PROSITE" id="PS51352"/>
    </source>
</evidence>
<dbReference type="InterPro" id="IPR022910">
    <property type="entry name" value="Thiol_diS_interchange_DbsD"/>
</dbReference>
<dbReference type="GO" id="GO:0017004">
    <property type="term" value="P:cytochrome complex assembly"/>
    <property type="evidence" value="ECO:0007669"/>
    <property type="project" value="UniProtKB-UniRule"/>
</dbReference>
<feature type="domain" description="Thioredoxin" evidence="20">
    <location>
        <begin position="511"/>
        <end position="655"/>
    </location>
</feature>
<dbReference type="GO" id="GO:0009055">
    <property type="term" value="F:electron transfer activity"/>
    <property type="evidence" value="ECO:0007669"/>
    <property type="project" value="UniProtKB-UniRule"/>
</dbReference>
<dbReference type="SUPFAM" id="SSF74863">
    <property type="entry name" value="Thiol:disulfide interchange protein DsbD, N-terminal domain (DsbD-alpha)"/>
    <property type="match status" value="1"/>
</dbReference>
<sequence length="659" mass="68763" precursor="true">MRARAWARWLAPLLVFLAAWLHAGTAIAGDDYLDPEDAFVFSAAMQGADELAVHFRIAPDYYMYRKRFAFETQPADANVLGQPVFPQGIVKYDPTFDEDMEVYHDQVTILLPLKPGAATPITVGVTGQGCAEAGLCYPPDTHTLTLTPVAGGYQVSGKGATDHVPPPAPQVDAPAGGAAPAASSGLAGALDMNDAGFAGWLGDAGWLQIMLACLVLGLLLSFTPCVLPMVPILMAILAGSAGAQADAAGEREAAPARTRPTRWRGLSLAAAFVLGMSIVYTALGVAAGLIGASLAAWLQAPWVLTLFALLLAILALAMFGVFTLQAPVGMQSALNSRLSRIPGGHYGGAFAMGMLSALVVGPCVAAPLAGVLLFISQTGDVVLGGSALFALAWGEGLLLLAVGASSGMLLPRAGAWMDGIKALFGMLLLGTAWWMMTSVVPAWLGMLGWALLALWSAVLLGAFGRRGTNDTPADATGAGIWPGLRRAVGLLFALWAGALIVGLALGGRDTLRPLAPLAAGEASRLAAGAGPVATHAFTQVGSTQELDNLLANTARPVMLDFYADWCVSCIEMERYTFSDPEVAQLMSRFVLVRADVTRNAPQDRALLKRFDLFGPPGIIFFDAQGRPLPEARVVGFKNAAQFGAVLSRVLDQAGNQKAS</sequence>
<dbReference type="InterPro" id="IPR036929">
    <property type="entry name" value="DsbDN_sf"/>
</dbReference>
<dbReference type="InterPro" id="IPR036249">
    <property type="entry name" value="Thioredoxin-like_sf"/>
</dbReference>
<comment type="function">
    <text evidence="18">Required to facilitate the formation of correct disulfide bonds in some periplasmic proteins and for the assembly of the periplasmic c-type cytochromes. Acts by transferring electrons from cytoplasmic thioredoxin to the periplasm. This transfer involves a cascade of disulfide bond formation and reduction steps.</text>
</comment>
<dbReference type="GO" id="GO:0045454">
    <property type="term" value="P:cell redox homeostasis"/>
    <property type="evidence" value="ECO:0007669"/>
    <property type="project" value="TreeGrafter"/>
</dbReference>
<keyword evidence="15 18" id="KW-0676">Redox-active center</keyword>
<proteinExistence type="inferred from homology"/>
<comment type="catalytic activity">
    <reaction evidence="17 18">
        <text>[protein]-dithiol + NADP(+) = [protein]-disulfide + NADPH + H(+)</text>
        <dbReference type="Rhea" id="RHEA:18753"/>
        <dbReference type="Rhea" id="RHEA-COMP:10593"/>
        <dbReference type="Rhea" id="RHEA-COMP:10594"/>
        <dbReference type="ChEBI" id="CHEBI:15378"/>
        <dbReference type="ChEBI" id="CHEBI:29950"/>
        <dbReference type="ChEBI" id="CHEBI:50058"/>
        <dbReference type="ChEBI" id="CHEBI:57783"/>
        <dbReference type="ChEBI" id="CHEBI:58349"/>
        <dbReference type="EC" id="1.8.1.8"/>
    </reaction>
</comment>
<feature type="transmembrane region" description="Helical" evidence="18">
    <location>
        <begin position="302"/>
        <end position="328"/>
    </location>
</feature>
<evidence type="ECO:0000256" key="10">
    <source>
        <dbReference type="ARBA" id="ARBA00022989"/>
    </source>
</evidence>
<dbReference type="PANTHER" id="PTHR32234">
    <property type="entry name" value="THIOL:DISULFIDE INTERCHANGE PROTEIN DSBD"/>
    <property type="match status" value="1"/>
</dbReference>
<dbReference type="Proteomes" id="UP000580517">
    <property type="component" value="Unassembled WGS sequence"/>
</dbReference>
<evidence type="ECO:0000256" key="3">
    <source>
        <dbReference type="ARBA" id="ARBA00022448"/>
    </source>
</evidence>
<dbReference type="CDD" id="cd02953">
    <property type="entry name" value="DsbDgamma"/>
    <property type="match status" value="1"/>
</dbReference>
<accession>A0A853FFF9</accession>
<dbReference type="InterPro" id="IPR013766">
    <property type="entry name" value="Thioredoxin_domain"/>
</dbReference>
<feature type="transmembrane region" description="Helical" evidence="18">
    <location>
        <begin position="484"/>
        <end position="505"/>
    </location>
</feature>
<evidence type="ECO:0000256" key="6">
    <source>
        <dbReference type="ARBA" id="ARBA00022692"/>
    </source>
</evidence>
<keyword evidence="8 18" id="KW-0201">Cytochrome c-type biogenesis</keyword>
<feature type="disulfide bond" description="Redox-active" evidence="18">
    <location>
        <begin position="566"/>
        <end position="569"/>
    </location>
</feature>
<evidence type="ECO:0000256" key="7">
    <source>
        <dbReference type="ARBA" id="ARBA00022729"/>
    </source>
</evidence>
<evidence type="ECO:0000256" key="17">
    <source>
        <dbReference type="ARBA" id="ARBA00047804"/>
    </source>
</evidence>
<evidence type="ECO:0000256" key="13">
    <source>
        <dbReference type="ARBA" id="ARBA00023136"/>
    </source>
</evidence>
<dbReference type="Pfam" id="PF11412">
    <property type="entry name" value="DsbD_N"/>
    <property type="match status" value="1"/>
</dbReference>
<keyword evidence="5 18" id="KW-0997">Cell inner membrane</keyword>
<dbReference type="RefSeq" id="WP_129969727.1">
    <property type="nucleotide sequence ID" value="NZ_JACCEW010000003.1"/>
</dbReference>
<comment type="catalytic activity">
    <reaction evidence="16 18">
        <text>[protein]-dithiol + NAD(+) = [protein]-disulfide + NADH + H(+)</text>
        <dbReference type="Rhea" id="RHEA:18749"/>
        <dbReference type="Rhea" id="RHEA-COMP:10593"/>
        <dbReference type="Rhea" id="RHEA-COMP:10594"/>
        <dbReference type="ChEBI" id="CHEBI:15378"/>
        <dbReference type="ChEBI" id="CHEBI:29950"/>
        <dbReference type="ChEBI" id="CHEBI:50058"/>
        <dbReference type="ChEBI" id="CHEBI:57540"/>
        <dbReference type="ChEBI" id="CHEBI:57945"/>
        <dbReference type="EC" id="1.8.1.8"/>
    </reaction>
</comment>
<dbReference type="PANTHER" id="PTHR32234:SF0">
    <property type="entry name" value="THIOL:DISULFIDE INTERCHANGE PROTEIN DSBD"/>
    <property type="match status" value="1"/>
</dbReference>
<feature type="transmembrane region" description="Helical" evidence="18">
    <location>
        <begin position="266"/>
        <end position="290"/>
    </location>
</feature>
<dbReference type="EC" id="1.8.1.8" evidence="18"/>
<dbReference type="Gene3D" id="3.40.30.10">
    <property type="entry name" value="Glutaredoxin"/>
    <property type="match status" value="1"/>
</dbReference>
<keyword evidence="11 18" id="KW-0560">Oxidoreductase</keyword>
<keyword evidence="22" id="KW-1185">Reference proteome</keyword>
<feature type="disulfide bond" description="Redox-active" evidence="18">
    <location>
        <begin position="130"/>
        <end position="136"/>
    </location>
</feature>
<dbReference type="SUPFAM" id="SSF52833">
    <property type="entry name" value="Thioredoxin-like"/>
    <property type="match status" value="1"/>
</dbReference>
<dbReference type="GO" id="GO:0047134">
    <property type="term" value="F:protein-disulfide reductase [NAD(P)H] activity"/>
    <property type="evidence" value="ECO:0007669"/>
    <property type="project" value="UniProtKB-UniRule"/>
</dbReference>
<feature type="compositionally biased region" description="Low complexity" evidence="19">
    <location>
        <begin position="170"/>
        <end position="179"/>
    </location>
</feature>
<dbReference type="Pfam" id="PF13899">
    <property type="entry name" value="Thioredoxin_7"/>
    <property type="match status" value="1"/>
</dbReference>
<feature type="transmembrane region" description="Helical" evidence="18">
    <location>
        <begin position="415"/>
        <end position="436"/>
    </location>
</feature>
<dbReference type="NCBIfam" id="NF001419">
    <property type="entry name" value="PRK00293.1"/>
    <property type="match status" value="1"/>
</dbReference>
<dbReference type="AlphaFoldDB" id="A0A853FFF9"/>
<keyword evidence="14 18" id="KW-1015">Disulfide bond</keyword>
<evidence type="ECO:0000256" key="2">
    <source>
        <dbReference type="ARBA" id="ARBA00007241"/>
    </source>
</evidence>
<protein>
    <recommendedName>
        <fullName evidence="18">Thiol:disulfide interchange protein DsbD</fullName>
        <ecNumber evidence="18">1.8.1.8</ecNumber>
    </recommendedName>
    <alternativeName>
        <fullName evidence="18">Protein-disulfide reductase</fullName>
        <shortName evidence="18">Disulfide reductase</shortName>
    </alternativeName>
</protein>
<evidence type="ECO:0000256" key="8">
    <source>
        <dbReference type="ARBA" id="ARBA00022748"/>
    </source>
</evidence>
<dbReference type="InterPro" id="IPR003834">
    <property type="entry name" value="Cyt_c_assmbl_TM_dom"/>
</dbReference>
<evidence type="ECO:0000256" key="11">
    <source>
        <dbReference type="ARBA" id="ARBA00023002"/>
    </source>
</evidence>
<dbReference type="InterPro" id="IPR028250">
    <property type="entry name" value="DsbDN"/>
</dbReference>
<dbReference type="OrthoDB" id="9811036at2"/>
<evidence type="ECO:0000256" key="4">
    <source>
        <dbReference type="ARBA" id="ARBA00022475"/>
    </source>
</evidence>
<dbReference type="InterPro" id="IPR035671">
    <property type="entry name" value="DsbD_gamma"/>
</dbReference>
<evidence type="ECO:0000256" key="1">
    <source>
        <dbReference type="ARBA" id="ARBA00004429"/>
    </source>
</evidence>
<dbReference type="Gene3D" id="2.60.40.1250">
    <property type="entry name" value="Thiol:disulfide interchange protein DsbD, N-terminal domain"/>
    <property type="match status" value="1"/>
</dbReference>
<feature type="region of interest" description="Disordered" evidence="19">
    <location>
        <begin position="158"/>
        <end position="179"/>
    </location>
</feature>
<comment type="caution">
    <text evidence="18">Lacks conserved residue(s) required for the propagation of feature annotation.</text>
</comment>
<evidence type="ECO:0000256" key="5">
    <source>
        <dbReference type="ARBA" id="ARBA00022519"/>
    </source>
</evidence>
<evidence type="ECO:0000256" key="16">
    <source>
        <dbReference type="ARBA" id="ARBA00047388"/>
    </source>
</evidence>
<keyword evidence="7 18" id="KW-0732">Signal</keyword>
<comment type="subcellular location">
    <subcellularLocation>
        <location evidence="1 18">Cell inner membrane</location>
        <topology evidence="1 18">Multi-pass membrane protein</topology>
    </subcellularLocation>
</comment>
<name>A0A853FFF9_9BURK</name>
<organism evidence="21 22">
    <name type="scientific">Allopusillimonas soli</name>
    <dbReference type="NCBI Taxonomy" id="659016"/>
    <lineage>
        <taxon>Bacteria</taxon>
        <taxon>Pseudomonadati</taxon>
        <taxon>Pseudomonadota</taxon>
        <taxon>Betaproteobacteria</taxon>
        <taxon>Burkholderiales</taxon>
        <taxon>Alcaligenaceae</taxon>
        <taxon>Allopusillimonas</taxon>
    </lineage>
</organism>
<feature type="chain" id="PRO_5033192634" description="Thiol:disulfide interchange protein DsbD" evidence="18">
    <location>
        <begin position="29"/>
        <end position="659"/>
    </location>
</feature>
<feature type="transmembrane region" description="Helical" evidence="18">
    <location>
        <begin position="381"/>
        <end position="403"/>
    </location>
</feature>
<evidence type="ECO:0000313" key="22">
    <source>
        <dbReference type="Proteomes" id="UP000580517"/>
    </source>
</evidence>
<feature type="transmembrane region" description="Helical" evidence="18">
    <location>
        <begin position="442"/>
        <end position="463"/>
    </location>
</feature>
<keyword evidence="13 18" id="KW-0472">Membrane</keyword>
<keyword evidence="12 18" id="KW-0520">NAD</keyword>
<evidence type="ECO:0000256" key="12">
    <source>
        <dbReference type="ARBA" id="ARBA00023027"/>
    </source>
</evidence>